<dbReference type="EMBL" id="JACVVK020000347">
    <property type="protein sequence ID" value="KAK7477542.1"/>
    <property type="molecule type" value="Genomic_DNA"/>
</dbReference>
<organism evidence="1 2">
    <name type="scientific">Batillaria attramentaria</name>
    <dbReference type="NCBI Taxonomy" id="370345"/>
    <lineage>
        <taxon>Eukaryota</taxon>
        <taxon>Metazoa</taxon>
        <taxon>Spiralia</taxon>
        <taxon>Lophotrochozoa</taxon>
        <taxon>Mollusca</taxon>
        <taxon>Gastropoda</taxon>
        <taxon>Caenogastropoda</taxon>
        <taxon>Sorbeoconcha</taxon>
        <taxon>Cerithioidea</taxon>
        <taxon>Batillariidae</taxon>
        <taxon>Batillaria</taxon>
    </lineage>
</organism>
<comment type="caution">
    <text evidence="1">The sequence shown here is derived from an EMBL/GenBank/DDBJ whole genome shotgun (WGS) entry which is preliminary data.</text>
</comment>
<evidence type="ECO:0000313" key="1">
    <source>
        <dbReference type="EMBL" id="KAK7477542.1"/>
    </source>
</evidence>
<reference evidence="1 2" key="1">
    <citation type="journal article" date="2023" name="Sci. Data">
        <title>Genome assembly of the Korean intertidal mud-creeper Batillaria attramentaria.</title>
        <authorList>
            <person name="Patra A.K."/>
            <person name="Ho P.T."/>
            <person name="Jun S."/>
            <person name="Lee S.J."/>
            <person name="Kim Y."/>
            <person name="Won Y.J."/>
        </authorList>
    </citation>
    <scope>NUCLEOTIDE SEQUENCE [LARGE SCALE GENOMIC DNA]</scope>
    <source>
        <strain evidence="1">Wonlab-2016</strain>
    </source>
</reference>
<proteinExistence type="predicted"/>
<evidence type="ECO:0000313" key="2">
    <source>
        <dbReference type="Proteomes" id="UP001519460"/>
    </source>
</evidence>
<name>A0ABD0JSI1_9CAEN</name>
<feature type="non-terminal residue" evidence="1">
    <location>
        <position position="89"/>
    </location>
</feature>
<gene>
    <name evidence="1" type="ORF">BaRGS_00031227</name>
</gene>
<accession>A0ABD0JSI1</accession>
<keyword evidence="2" id="KW-1185">Reference proteome</keyword>
<feature type="non-terminal residue" evidence="1">
    <location>
        <position position="1"/>
    </location>
</feature>
<dbReference type="Proteomes" id="UP001519460">
    <property type="component" value="Unassembled WGS sequence"/>
</dbReference>
<dbReference type="AlphaFoldDB" id="A0ABD0JSI1"/>
<sequence length="89" mass="9894">ISATSRKRPGRDEIRGHCPLEGTSSHAGTYFPCRHIFLSPVRGITSLHYGSLVMLRWSVYSGTARESACLPVEYRHSATLFSVVSLMLK</sequence>
<protein>
    <submittedName>
        <fullName evidence="1">Uncharacterized protein</fullName>
    </submittedName>
</protein>